<dbReference type="SUPFAM" id="SSF53383">
    <property type="entry name" value="PLP-dependent transferases"/>
    <property type="match status" value="1"/>
</dbReference>
<dbReference type="GO" id="GO:0097053">
    <property type="term" value="P:L-kynurenine catabolic process"/>
    <property type="evidence" value="ECO:0007669"/>
    <property type="project" value="UniProtKB-UniPathway"/>
</dbReference>
<evidence type="ECO:0000256" key="2">
    <source>
        <dbReference type="ARBA" id="ARBA00022801"/>
    </source>
</evidence>
<dbReference type="GO" id="GO:0030170">
    <property type="term" value="F:pyridoxal phosphate binding"/>
    <property type="evidence" value="ECO:0007669"/>
    <property type="project" value="InterPro"/>
</dbReference>
<dbReference type="GO" id="GO:0043420">
    <property type="term" value="P:anthranilate metabolic process"/>
    <property type="evidence" value="ECO:0007669"/>
    <property type="project" value="TreeGrafter"/>
</dbReference>
<comment type="subunit">
    <text evidence="4">Homodimer.</text>
</comment>
<organism evidence="5">
    <name type="scientific">uncultured Solirubrobacteraceae bacterium</name>
    <dbReference type="NCBI Taxonomy" id="1162706"/>
    <lineage>
        <taxon>Bacteria</taxon>
        <taxon>Bacillati</taxon>
        <taxon>Actinomycetota</taxon>
        <taxon>Thermoleophilia</taxon>
        <taxon>Solirubrobacterales</taxon>
        <taxon>Solirubrobacteraceae</taxon>
        <taxon>environmental samples</taxon>
    </lineage>
</organism>
<name>A0A6J4SR64_9ACTN</name>
<dbReference type="PANTHER" id="PTHR14084:SF0">
    <property type="entry name" value="KYNURENINASE"/>
    <property type="match status" value="1"/>
</dbReference>
<keyword evidence="2 4" id="KW-0378">Hydrolase</keyword>
<dbReference type="UniPathway" id="UPA00334">
    <property type="reaction ID" value="UER00455"/>
</dbReference>
<evidence type="ECO:0000256" key="4">
    <source>
        <dbReference type="PIRNR" id="PIRNR038800"/>
    </source>
</evidence>
<dbReference type="GO" id="GO:0019441">
    <property type="term" value="P:L-tryptophan catabolic process to kynurenine"/>
    <property type="evidence" value="ECO:0007669"/>
    <property type="project" value="TreeGrafter"/>
</dbReference>
<keyword evidence="1 4" id="KW-0662">Pyridine nucleotide biosynthesis</keyword>
<dbReference type="EMBL" id="CADCVR010000067">
    <property type="protein sequence ID" value="CAA9503048.1"/>
    <property type="molecule type" value="Genomic_DNA"/>
</dbReference>
<evidence type="ECO:0000313" key="5">
    <source>
        <dbReference type="EMBL" id="CAA9503048.1"/>
    </source>
</evidence>
<evidence type="ECO:0000256" key="1">
    <source>
        <dbReference type="ARBA" id="ARBA00022642"/>
    </source>
</evidence>
<comment type="function">
    <text evidence="4">Catalyzes the cleavage of L-kynurenine (L-Kyn) and L-3-hydroxykynurenine (L-3OHKyn) into anthranilic acid (AA) and 3-hydroxyanthranilic acid (3-OHAA), respectively.</text>
</comment>
<dbReference type="Gene3D" id="3.90.1150.10">
    <property type="entry name" value="Aspartate Aminotransferase, domain 1"/>
    <property type="match status" value="1"/>
</dbReference>
<dbReference type="GO" id="GO:0030429">
    <property type="term" value="F:kynureninase activity"/>
    <property type="evidence" value="ECO:0007669"/>
    <property type="project" value="UniProtKB-EC"/>
</dbReference>
<dbReference type="AlphaFoldDB" id="A0A6J4SR64"/>
<comment type="catalytic activity">
    <reaction evidence="4">
        <text>L-kynurenine + H2O = anthranilate + L-alanine + H(+)</text>
        <dbReference type="Rhea" id="RHEA:16813"/>
        <dbReference type="ChEBI" id="CHEBI:15377"/>
        <dbReference type="ChEBI" id="CHEBI:15378"/>
        <dbReference type="ChEBI" id="CHEBI:16567"/>
        <dbReference type="ChEBI" id="CHEBI:57959"/>
        <dbReference type="ChEBI" id="CHEBI:57972"/>
        <dbReference type="EC" id="3.7.1.3"/>
    </reaction>
</comment>
<gene>
    <name evidence="5" type="ORF">AVDCRST_MAG53-2097</name>
</gene>
<dbReference type="InterPro" id="IPR015424">
    <property type="entry name" value="PyrdxlP-dep_Trfase"/>
</dbReference>
<dbReference type="GO" id="GO:0009435">
    <property type="term" value="P:NAD+ biosynthetic process"/>
    <property type="evidence" value="ECO:0007669"/>
    <property type="project" value="UniProtKB-UniPathway"/>
</dbReference>
<dbReference type="PIRSF" id="PIRSF038800">
    <property type="entry name" value="KYNU"/>
    <property type="match status" value="1"/>
</dbReference>
<comment type="pathway">
    <text evidence="4">Amino-acid degradation; L-kynurenine degradation; L-alanine and anthranilate from L-kynurenine: step 1/1.</text>
</comment>
<dbReference type="InterPro" id="IPR010111">
    <property type="entry name" value="Kynureninase"/>
</dbReference>
<sequence length="406" mass="42729">MNLDRADALALDAADPLAAYAKRFVVDDPGLIYVDGNSLGRRPVATAGALQGVADDWAARLVGGWEDWISWPTRLGDQLGSALLGAAPGETLVCDSVTVNLYKLAGAVLARRSGVVVCDAEEFPTDRYVVDALGRQVVHSAPRAEALRAACADREVALAVFSLVDYRSGALADMAAVSAAAHELGALVLWDLSHAVGSVEIDLRGGGADLAVGCTYKYVNGGPGAPAFLWVRTGLIDRLVSPVPGWFGAADQFDMGPAYVPAAGIERFLAGTPPIVALAAVAPGVALLNEAGMPAVAAKGRALTGLAIALHDRWLAPLGFTLATPRDPWARGAHVALRHAEAWRICRALIERARVVPDFRRPDVVRLGFPALTTSFADVFDAFARLRDLVAAGEHERVDAAPRRVT</sequence>
<dbReference type="Pfam" id="PF22580">
    <property type="entry name" value="KYNU_C"/>
    <property type="match status" value="1"/>
</dbReference>
<proteinExistence type="inferred from homology"/>
<reference evidence="5" key="1">
    <citation type="submission" date="2020-02" db="EMBL/GenBank/DDBJ databases">
        <authorList>
            <person name="Meier V. D."/>
        </authorList>
    </citation>
    <scope>NUCLEOTIDE SEQUENCE</scope>
    <source>
        <strain evidence="5">AVDCRST_MAG53</strain>
    </source>
</reference>
<comment type="similarity">
    <text evidence="4">Belongs to the kynureninase family.</text>
</comment>
<comment type="cofactor">
    <cofactor evidence="4">
        <name>pyridoxal 5'-phosphate</name>
        <dbReference type="ChEBI" id="CHEBI:597326"/>
    </cofactor>
</comment>
<dbReference type="GO" id="GO:0005737">
    <property type="term" value="C:cytoplasm"/>
    <property type="evidence" value="ECO:0007669"/>
    <property type="project" value="InterPro"/>
</dbReference>
<dbReference type="PANTHER" id="PTHR14084">
    <property type="entry name" value="KYNURENINASE"/>
    <property type="match status" value="1"/>
</dbReference>
<accession>A0A6J4SR64</accession>
<keyword evidence="3 4" id="KW-0663">Pyridoxal phosphate</keyword>
<dbReference type="EC" id="3.7.1.3" evidence="4"/>
<comment type="pathway">
    <text evidence="4">Cofactor biosynthesis; NAD(+) biosynthesis; quinolinate from L-kynurenine: step 2/3.</text>
</comment>
<protein>
    <recommendedName>
        <fullName evidence="4">Kynureninase</fullName>
        <ecNumber evidence="4">3.7.1.3</ecNumber>
    </recommendedName>
</protein>
<dbReference type="InterPro" id="IPR015422">
    <property type="entry name" value="PyrdxlP-dep_Trfase_small"/>
</dbReference>
<evidence type="ECO:0000256" key="3">
    <source>
        <dbReference type="ARBA" id="ARBA00022898"/>
    </source>
</evidence>
<dbReference type="Gene3D" id="3.40.640.10">
    <property type="entry name" value="Type I PLP-dependent aspartate aminotransferase-like (Major domain)"/>
    <property type="match status" value="1"/>
</dbReference>
<comment type="catalytic activity">
    <reaction evidence="4">
        <text>3-hydroxy-L-kynurenine + H2O = 3-hydroxyanthranilate + L-alanine + H(+)</text>
        <dbReference type="Rhea" id="RHEA:25143"/>
        <dbReference type="ChEBI" id="CHEBI:15377"/>
        <dbReference type="ChEBI" id="CHEBI:15378"/>
        <dbReference type="ChEBI" id="CHEBI:36559"/>
        <dbReference type="ChEBI" id="CHEBI:57972"/>
        <dbReference type="ChEBI" id="CHEBI:58125"/>
        <dbReference type="EC" id="3.7.1.3"/>
    </reaction>
</comment>
<dbReference type="InterPro" id="IPR015421">
    <property type="entry name" value="PyrdxlP-dep_Trfase_major"/>
</dbReference>
<dbReference type="UniPathway" id="UPA00253">
    <property type="reaction ID" value="UER00329"/>
</dbReference>